<feature type="compositionally biased region" description="Low complexity" evidence="8">
    <location>
        <begin position="87"/>
        <end position="154"/>
    </location>
</feature>
<dbReference type="PANTHER" id="PTHR48069">
    <property type="entry name" value="DIHYDROFOLATE REDUCTASE"/>
    <property type="match status" value="1"/>
</dbReference>
<evidence type="ECO:0000313" key="11">
    <source>
        <dbReference type="Proteomes" id="UP000825434"/>
    </source>
</evidence>
<dbReference type="InterPro" id="IPR005818">
    <property type="entry name" value="Histone_H1/H5_H15"/>
</dbReference>
<dbReference type="CDD" id="cd00209">
    <property type="entry name" value="DHFR"/>
    <property type="match status" value="1"/>
</dbReference>
<dbReference type="PROSITE" id="PS00075">
    <property type="entry name" value="DHFR_1"/>
    <property type="match status" value="1"/>
</dbReference>
<feature type="region of interest" description="Disordered" evidence="8">
    <location>
        <begin position="64"/>
        <end position="277"/>
    </location>
</feature>
<dbReference type="Proteomes" id="UP000825434">
    <property type="component" value="Chromosome 2"/>
</dbReference>
<keyword evidence="5" id="KW-0554">One-carbon metabolism</keyword>
<evidence type="ECO:0000256" key="5">
    <source>
        <dbReference type="ARBA" id="ARBA00022563"/>
    </source>
</evidence>
<dbReference type="InterPro" id="IPR017925">
    <property type="entry name" value="DHFR_CS"/>
</dbReference>
<keyword evidence="6" id="KW-0521">NADP</keyword>
<dbReference type="Gene3D" id="3.40.430.10">
    <property type="entry name" value="Dihydrofolate Reductase, subunit A"/>
    <property type="match status" value="1"/>
</dbReference>
<reference evidence="10 11" key="1">
    <citation type="submission" date="2021-06" db="EMBL/GenBank/DDBJ databases">
        <title>Candida outbreak in Lebanon.</title>
        <authorList>
            <person name="Finianos M."/>
        </authorList>
    </citation>
    <scope>NUCLEOTIDE SEQUENCE [LARGE SCALE GENOMIC DNA]</scope>
    <source>
        <strain evidence="10">CA3LBN</strain>
    </source>
</reference>
<dbReference type="Gene3D" id="1.10.10.10">
    <property type="entry name" value="Winged helix-like DNA-binding domain superfamily/Winged helix DNA-binding domain"/>
    <property type="match status" value="1"/>
</dbReference>
<evidence type="ECO:0000259" key="9">
    <source>
        <dbReference type="SMART" id="SM00526"/>
    </source>
</evidence>
<dbReference type="InterPro" id="IPR024072">
    <property type="entry name" value="DHFR-like_dom_sf"/>
</dbReference>
<organism evidence="10 11">
    <name type="scientific">Candidozyma haemuli</name>
    <dbReference type="NCBI Taxonomy" id="45357"/>
    <lineage>
        <taxon>Eukaryota</taxon>
        <taxon>Fungi</taxon>
        <taxon>Dikarya</taxon>
        <taxon>Ascomycota</taxon>
        <taxon>Saccharomycotina</taxon>
        <taxon>Pichiomycetes</taxon>
        <taxon>Metschnikowiaceae</taxon>
        <taxon>Candidozyma</taxon>
    </lineage>
</organism>
<evidence type="ECO:0000256" key="3">
    <source>
        <dbReference type="ARBA" id="ARBA00018886"/>
    </source>
</evidence>
<feature type="compositionally biased region" description="Low complexity" evidence="8">
    <location>
        <begin position="186"/>
        <end position="265"/>
    </location>
</feature>
<dbReference type="SUPFAM" id="SSF46785">
    <property type="entry name" value="Winged helix' DNA-binding domain"/>
    <property type="match status" value="1"/>
</dbReference>
<keyword evidence="7" id="KW-0560">Oxidoreductase</keyword>
<dbReference type="EMBL" id="CP076662">
    <property type="protein sequence ID" value="QWU87814.1"/>
    <property type="molecule type" value="Genomic_DNA"/>
</dbReference>
<dbReference type="SUPFAM" id="SSF53597">
    <property type="entry name" value="Dihydrofolate reductase-like"/>
    <property type="match status" value="1"/>
</dbReference>
<dbReference type="Pfam" id="PF00186">
    <property type="entry name" value="DHFR_1"/>
    <property type="match status" value="1"/>
</dbReference>
<dbReference type="InterPro" id="IPR001796">
    <property type="entry name" value="DHFR_dom"/>
</dbReference>
<dbReference type="SMART" id="SM00526">
    <property type="entry name" value="H15"/>
    <property type="match status" value="1"/>
</dbReference>
<dbReference type="InterPro" id="IPR036388">
    <property type="entry name" value="WH-like_DNA-bd_sf"/>
</dbReference>
<evidence type="ECO:0000256" key="6">
    <source>
        <dbReference type="ARBA" id="ARBA00022857"/>
    </source>
</evidence>
<dbReference type="PANTHER" id="PTHR48069:SF3">
    <property type="entry name" value="DIHYDROFOLATE REDUCTASE"/>
    <property type="match status" value="1"/>
</dbReference>
<dbReference type="InterPro" id="IPR036390">
    <property type="entry name" value="WH_DNA-bd_sf"/>
</dbReference>
<sequence length="457" mass="49373">MAKKSQPVATKATYKDMIVSAIASLKERAGSSRQAIKKFVLDNFPIKAPNFDSLFNVALRKGVESGDFTQPKGPSGPVKLVKKDSSSKTTTSKVSKPTKAKAPTKAAKVVKAPKTTKTSKTTKVAKTPKATKTKAAPKTTKTTKPAKTTKPTKSTKTDKAEPKTKATKKTAKPAAGKVTKPKKAAKTPTKAAKAPTKAAKASKAAPKTASKAKPATKAKATAKTPVKAASKAKPAAKPAAKAKAAPKTAKSTKTARSAPKSASRAPRSRPSMGIGAKGKLPWRLKQEMKYFKDVTTKAKEGYVNAVIMGRKTWDSIPQKFRPLPGRINVILSRSNSNVTDSDGVFHFNSIDSVMSHFEKEAYRVGEKQLDKIFIIGGSQVYNSAILDHRVDNLLVTHINYIGEEAERPDMDTFLDWDLTKWAQSDHAALRDFVDIDVPSGPLEEGSYSYTYTMWEKR</sequence>
<proteinExistence type="predicted"/>
<evidence type="ECO:0000313" key="10">
    <source>
        <dbReference type="EMBL" id="QWU87814.1"/>
    </source>
</evidence>
<dbReference type="InterPro" id="IPR012259">
    <property type="entry name" value="DHFR"/>
</dbReference>
<dbReference type="EC" id="1.5.1.3" evidence="2"/>
<dbReference type="PRINTS" id="PR00070">
    <property type="entry name" value="DHFR"/>
</dbReference>
<keyword evidence="11" id="KW-1185">Reference proteome</keyword>
<dbReference type="Pfam" id="PF00538">
    <property type="entry name" value="Linker_histone"/>
    <property type="match status" value="1"/>
</dbReference>
<evidence type="ECO:0000256" key="1">
    <source>
        <dbReference type="ARBA" id="ARBA00004903"/>
    </source>
</evidence>
<name>A0ABX8I3I2_9ASCO</name>
<evidence type="ECO:0000256" key="4">
    <source>
        <dbReference type="ARBA" id="ARBA00020833"/>
    </source>
</evidence>
<evidence type="ECO:0000256" key="8">
    <source>
        <dbReference type="SAM" id="MobiDB-lite"/>
    </source>
</evidence>
<dbReference type="CDD" id="cd00073">
    <property type="entry name" value="H15"/>
    <property type="match status" value="1"/>
</dbReference>
<evidence type="ECO:0000256" key="7">
    <source>
        <dbReference type="ARBA" id="ARBA00023002"/>
    </source>
</evidence>
<accession>A0ABX8I3I2</accession>
<evidence type="ECO:0000256" key="2">
    <source>
        <dbReference type="ARBA" id="ARBA00012856"/>
    </source>
</evidence>
<comment type="pathway">
    <text evidence="1">Cofactor biosynthesis; tetrahydrofolate biosynthesis; 5,6,7,8-tetrahydrofolate from 7,8-dihydrofolate: step 1/1.</text>
</comment>
<protein>
    <recommendedName>
        <fullName evidence="3">Dihydrofolate reductase</fullName>
        <ecNumber evidence="2">1.5.1.3</ecNumber>
    </recommendedName>
    <alternativeName>
        <fullName evidence="4">Histone H1</fullName>
    </alternativeName>
</protein>
<feature type="compositionally biased region" description="Basic and acidic residues" evidence="8">
    <location>
        <begin position="155"/>
        <end position="164"/>
    </location>
</feature>
<gene>
    <name evidence="10" type="ORF">CA3LBN_002079</name>
</gene>
<feature type="domain" description="H15" evidence="9">
    <location>
        <begin position="8"/>
        <end position="74"/>
    </location>
</feature>